<comment type="caution">
    <text evidence="2">The sequence shown here is derived from an EMBL/GenBank/DDBJ whole genome shotgun (WGS) entry which is preliminary data.</text>
</comment>
<feature type="compositionally biased region" description="Basic and acidic residues" evidence="1">
    <location>
        <begin position="12"/>
        <end position="38"/>
    </location>
</feature>
<name>A0AAV7QVE5_PLEWA</name>
<evidence type="ECO:0000313" key="3">
    <source>
        <dbReference type="Proteomes" id="UP001066276"/>
    </source>
</evidence>
<feature type="compositionally biased region" description="Low complexity" evidence="1">
    <location>
        <begin position="68"/>
        <end position="79"/>
    </location>
</feature>
<keyword evidence="3" id="KW-1185">Reference proteome</keyword>
<sequence>MPSPPQGRARKRGSESRSQKLDAGGRGRATKEDGRLNPELRAVAVPRRRRGPRGGRKNHLNPWRNPSTTAEFPTRTPTTSRRDPAGWQRISEENSLQGGRSRIPSTRRPALLRTGEPSLGDPEEPPGVLDLRPLEETRHRAPGDLRCAALTEAQLRGRSRVLESREEAASLPLQRPERQVRPPHLNNRGR</sequence>
<feature type="compositionally biased region" description="Basic residues" evidence="1">
    <location>
        <begin position="46"/>
        <end position="59"/>
    </location>
</feature>
<proteinExistence type="predicted"/>
<reference evidence="2" key="1">
    <citation type="journal article" date="2022" name="bioRxiv">
        <title>Sequencing and chromosome-scale assembly of the giantPleurodeles waltlgenome.</title>
        <authorList>
            <person name="Brown T."/>
            <person name="Elewa A."/>
            <person name="Iarovenko S."/>
            <person name="Subramanian E."/>
            <person name="Araus A.J."/>
            <person name="Petzold A."/>
            <person name="Susuki M."/>
            <person name="Suzuki K.-i.T."/>
            <person name="Hayashi T."/>
            <person name="Toyoda A."/>
            <person name="Oliveira C."/>
            <person name="Osipova E."/>
            <person name="Leigh N.D."/>
            <person name="Simon A."/>
            <person name="Yun M.H."/>
        </authorList>
    </citation>
    <scope>NUCLEOTIDE SEQUENCE</scope>
    <source>
        <strain evidence="2">20211129_DDA</strain>
        <tissue evidence="2">Liver</tissue>
    </source>
</reference>
<dbReference type="EMBL" id="JANPWB010000010">
    <property type="protein sequence ID" value="KAJ1143402.1"/>
    <property type="molecule type" value="Genomic_DNA"/>
</dbReference>
<organism evidence="2 3">
    <name type="scientific">Pleurodeles waltl</name>
    <name type="common">Iberian ribbed newt</name>
    <dbReference type="NCBI Taxonomy" id="8319"/>
    <lineage>
        <taxon>Eukaryota</taxon>
        <taxon>Metazoa</taxon>
        <taxon>Chordata</taxon>
        <taxon>Craniata</taxon>
        <taxon>Vertebrata</taxon>
        <taxon>Euteleostomi</taxon>
        <taxon>Amphibia</taxon>
        <taxon>Batrachia</taxon>
        <taxon>Caudata</taxon>
        <taxon>Salamandroidea</taxon>
        <taxon>Salamandridae</taxon>
        <taxon>Pleurodelinae</taxon>
        <taxon>Pleurodeles</taxon>
    </lineage>
</organism>
<feature type="region of interest" description="Disordered" evidence="1">
    <location>
        <begin position="158"/>
        <end position="190"/>
    </location>
</feature>
<evidence type="ECO:0000313" key="2">
    <source>
        <dbReference type="EMBL" id="KAJ1143402.1"/>
    </source>
</evidence>
<dbReference type="Proteomes" id="UP001066276">
    <property type="component" value="Chromosome 6"/>
</dbReference>
<gene>
    <name evidence="2" type="ORF">NDU88_009711</name>
</gene>
<evidence type="ECO:0000256" key="1">
    <source>
        <dbReference type="SAM" id="MobiDB-lite"/>
    </source>
</evidence>
<dbReference type="AlphaFoldDB" id="A0AAV7QVE5"/>
<protein>
    <submittedName>
        <fullName evidence="2">Uncharacterized protein</fullName>
    </submittedName>
</protein>
<feature type="region of interest" description="Disordered" evidence="1">
    <location>
        <begin position="1"/>
        <end position="130"/>
    </location>
</feature>
<accession>A0AAV7QVE5</accession>